<organism evidence="2 3">
    <name type="scientific">Butyricicoccus pullicaecorum</name>
    <dbReference type="NCBI Taxonomy" id="501571"/>
    <lineage>
        <taxon>Bacteria</taxon>
        <taxon>Bacillati</taxon>
        <taxon>Bacillota</taxon>
        <taxon>Clostridia</taxon>
        <taxon>Eubacteriales</taxon>
        <taxon>Butyricicoccaceae</taxon>
        <taxon>Butyricicoccus</taxon>
    </lineage>
</organism>
<dbReference type="EMBL" id="NFKK01000012">
    <property type="protein sequence ID" value="OUP52199.1"/>
    <property type="molecule type" value="Genomic_DNA"/>
</dbReference>
<feature type="signal peptide" evidence="1">
    <location>
        <begin position="1"/>
        <end position="25"/>
    </location>
</feature>
<dbReference type="Proteomes" id="UP000195897">
    <property type="component" value="Unassembled WGS sequence"/>
</dbReference>
<proteinExistence type="predicted"/>
<name>A0A1Y4L9P7_9FIRM</name>
<protein>
    <submittedName>
        <fullName evidence="2">Uncharacterized protein</fullName>
    </submittedName>
</protein>
<dbReference type="RefSeq" id="WP_087373600.1">
    <property type="nucleotide sequence ID" value="NZ_NFKK01000012.1"/>
</dbReference>
<feature type="chain" id="PRO_5012011658" evidence="1">
    <location>
        <begin position="26"/>
        <end position="143"/>
    </location>
</feature>
<evidence type="ECO:0000313" key="2">
    <source>
        <dbReference type="EMBL" id="OUP52199.1"/>
    </source>
</evidence>
<evidence type="ECO:0000256" key="1">
    <source>
        <dbReference type="SAM" id="SignalP"/>
    </source>
</evidence>
<reference evidence="3" key="1">
    <citation type="submission" date="2017-04" db="EMBL/GenBank/DDBJ databases">
        <title>Function of individual gut microbiota members based on whole genome sequencing of pure cultures obtained from chicken caecum.</title>
        <authorList>
            <person name="Medvecky M."/>
            <person name="Cejkova D."/>
            <person name="Polansky O."/>
            <person name="Karasova D."/>
            <person name="Kubasova T."/>
            <person name="Cizek A."/>
            <person name="Rychlik I."/>
        </authorList>
    </citation>
    <scope>NUCLEOTIDE SEQUENCE [LARGE SCALE GENOMIC DNA]</scope>
    <source>
        <strain evidence="3">An180</strain>
    </source>
</reference>
<accession>A0A1Y4L9P7</accession>
<evidence type="ECO:0000313" key="3">
    <source>
        <dbReference type="Proteomes" id="UP000195897"/>
    </source>
</evidence>
<dbReference type="AlphaFoldDB" id="A0A1Y4L9P7"/>
<sequence length="143" mass="15789">MKHRRLFAVCGLLAICLTGCTPSDAQQTEQSQETVGVQAPQEFLDTLTLENLVTAVDDDSQTIVLGTLDETELEQFSAYCTQVLDNVDSAELKDATVSSTLIQYDPTVEMTEISDLEGYLSIHSEIPDTGLTDQNFCYRIEKT</sequence>
<gene>
    <name evidence="2" type="ORF">B5F17_10320</name>
</gene>
<keyword evidence="1" id="KW-0732">Signal</keyword>
<comment type="caution">
    <text evidence="2">The sequence shown here is derived from an EMBL/GenBank/DDBJ whole genome shotgun (WGS) entry which is preliminary data.</text>
</comment>